<feature type="region of interest" description="Disordered" evidence="1">
    <location>
        <begin position="1"/>
        <end position="23"/>
    </location>
</feature>
<reference evidence="3" key="1">
    <citation type="journal article" date="2014" name="Int. J. Syst. Evol. Microbiol.">
        <title>Complete genome sequence of Corynebacterium casei LMG S-19264T (=DSM 44701T), isolated from a smear-ripened cheese.</title>
        <authorList>
            <consortium name="US DOE Joint Genome Institute (JGI-PGF)"/>
            <person name="Walter F."/>
            <person name="Albersmeier A."/>
            <person name="Kalinowski J."/>
            <person name="Ruckert C."/>
        </authorList>
    </citation>
    <scope>NUCLEOTIDE SEQUENCE</scope>
    <source>
        <strain evidence="3">CGMCC 1.12987</strain>
    </source>
</reference>
<dbReference type="InterPro" id="IPR011041">
    <property type="entry name" value="Quinoprot_gluc/sorb_DH_b-prop"/>
</dbReference>
<dbReference type="PANTHER" id="PTHR19328:SF13">
    <property type="entry name" value="HIPL1 PROTEIN"/>
    <property type="match status" value="1"/>
</dbReference>
<dbReference type="AlphaFoldDB" id="A0A917FWG6"/>
<dbReference type="Proteomes" id="UP000644756">
    <property type="component" value="Unassembled WGS sequence"/>
</dbReference>
<dbReference type="Pfam" id="PF07995">
    <property type="entry name" value="GSDH"/>
    <property type="match status" value="1"/>
</dbReference>
<comment type="caution">
    <text evidence="3">The sequence shown here is derived from an EMBL/GenBank/DDBJ whole genome shotgun (WGS) entry which is preliminary data.</text>
</comment>
<protein>
    <submittedName>
        <fullName evidence="3">Dehydrogenase</fullName>
    </submittedName>
</protein>
<dbReference type="SUPFAM" id="SSF50952">
    <property type="entry name" value="Soluble quinoprotein glucose dehydrogenase"/>
    <property type="match status" value="1"/>
</dbReference>
<sequence length="353" mass="38603">MNHQPVNQETNTNPPVNVEDEASELSSAYEVAAAHLQAPWSIDFDDDTIFISERDGAIVKVEDGEISREAVQLSIPVHQQGEGGFMGFVLDPDFAVTRQAYAYYTYMDNGTILNRIVALQYSGSEWNEVNPLLEQIPGSSVHNGGRLAIGPDGLLYATTGDARIEALSQDQASLAGKILRLNLDGSIPEENPFDDSYIYSWGHRNPQGLAWDSDRRLFSSEHGPSGNPGGHDEINLIEPGLNYGWPAIIGDDTKQGMVAPLYHTGSDTLAPSGMALTADNELLVAGLRGQKLVRFHSDMNGYEVLLENEGRLRDVKVYQGDIYVLTNNTDGRGQASDVDDRLIVLRSEGGRNE</sequence>
<reference evidence="3" key="2">
    <citation type="submission" date="2020-09" db="EMBL/GenBank/DDBJ databases">
        <authorList>
            <person name="Sun Q."/>
            <person name="Zhou Y."/>
        </authorList>
    </citation>
    <scope>NUCLEOTIDE SEQUENCE</scope>
    <source>
        <strain evidence="3">CGMCC 1.12987</strain>
    </source>
</reference>
<evidence type="ECO:0000259" key="2">
    <source>
        <dbReference type="Pfam" id="PF07995"/>
    </source>
</evidence>
<evidence type="ECO:0000256" key="1">
    <source>
        <dbReference type="SAM" id="MobiDB-lite"/>
    </source>
</evidence>
<dbReference type="EMBL" id="BMGR01000010">
    <property type="protein sequence ID" value="GGG11504.1"/>
    <property type="molecule type" value="Genomic_DNA"/>
</dbReference>
<dbReference type="PANTHER" id="PTHR19328">
    <property type="entry name" value="HEDGEHOG-INTERACTING PROTEIN"/>
    <property type="match status" value="1"/>
</dbReference>
<name>A0A917FWG6_9BACL</name>
<dbReference type="InterPro" id="IPR011042">
    <property type="entry name" value="6-blade_b-propeller_TolB-like"/>
</dbReference>
<feature type="domain" description="Glucose/Sorbosone dehydrogenase" evidence="2">
    <location>
        <begin position="36"/>
        <end position="332"/>
    </location>
</feature>
<feature type="compositionally biased region" description="Polar residues" evidence="1">
    <location>
        <begin position="1"/>
        <end position="15"/>
    </location>
</feature>
<evidence type="ECO:0000313" key="3">
    <source>
        <dbReference type="EMBL" id="GGG11504.1"/>
    </source>
</evidence>
<dbReference type="Gene3D" id="2.120.10.30">
    <property type="entry name" value="TolB, C-terminal domain"/>
    <property type="match status" value="1"/>
</dbReference>
<dbReference type="InterPro" id="IPR012938">
    <property type="entry name" value="Glc/Sorbosone_DH"/>
</dbReference>
<accession>A0A917FWG6</accession>
<organism evidence="3 4">
    <name type="scientific">Paenibacillus abyssi</name>
    <dbReference type="NCBI Taxonomy" id="1340531"/>
    <lineage>
        <taxon>Bacteria</taxon>
        <taxon>Bacillati</taxon>
        <taxon>Bacillota</taxon>
        <taxon>Bacilli</taxon>
        <taxon>Bacillales</taxon>
        <taxon>Paenibacillaceae</taxon>
        <taxon>Paenibacillus</taxon>
    </lineage>
</organism>
<keyword evidence="4" id="KW-1185">Reference proteome</keyword>
<evidence type="ECO:0000313" key="4">
    <source>
        <dbReference type="Proteomes" id="UP000644756"/>
    </source>
</evidence>
<proteinExistence type="predicted"/>
<gene>
    <name evidence="3" type="ORF">GCM10010916_30430</name>
</gene>